<keyword evidence="7" id="KW-1185">Reference proteome</keyword>
<name>A0A6N8JNN0_9ACTN</name>
<feature type="domain" description="HTH luxR-type" evidence="5">
    <location>
        <begin position="367"/>
        <end position="432"/>
    </location>
</feature>
<dbReference type="SMART" id="SM00421">
    <property type="entry name" value="HTH_LUXR"/>
    <property type="match status" value="1"/>
</dbReference>
<dbReference type="InterPro" id="IPR016032">
    <property type="entry name" value="Sig_transdc_resp-reg_C-effctor"/>
</dbReference>
<dbReference type="InterPro" id="IPR036388">
    <property type="entry name" value="WH-like_DNA-bd_sf"/>
</dbReference>
<dbReference type="PANTHER" id="PTHR44688">
    <property type="entry name" value="DNA-BINDING TRANSCRIPTIONAL ACTIVATOR DEVR_DOSR"/>
    <property type="match status" value="1"/>
</dbReference>
<dbReference type="EMBL" id="WSRR01000006">
    <property type="protein sequence ID" value="MVX60639.1"/>
    <property type="molecule type" value="Genomic_DNA"/>
</dbReference>
<dbReference type="AlphaFoldDB" id="A0A6N8JNN0"/>
<evidence type="ECO:0000313" key="6">
    <source>
        <dbReference type="EMBL" id="MVX60639.1"/>
    </source>
</evidence>
<evidence type="ECO:0000256" key="4">
    <source>
        <dbReference type="SAM" id="Phobius"/>
    </source>
</evidence>
<keyword evidence="2" id="KW-0238">DNA-binding</keyword>
<keyword evidence="4" id="KW-1133">Transmembrane helix</keyword>
<evidence type="ECO:0000256" key="2">
    <source>
        <dbReference type="ARBA" id="ARBA00023125"/>
    </source>
</evidence>
<reference evidence="6 7" key="1">
    <citation type="submission" date="2019-12" db="EMBL/GenBank/DDBJ databases">
        <title>Microbes associate with the intestines of laboratory mice.</title>
        <authorList>
            <person name="Navarre W."/>
            <person name="Wong E."/>
        </authorList>
    </citation>
    <scope>NUCLEOTIDE SEQUENCE [LARGE SCALE GENOMIC DNA]</scope>
    <source>
        <strain evidence="6 7">NM66_B29</strain>
    </source>
</reference>
<evidence type="ECO:0000259" key="5">
    <source>
        <dbReference type="PROSITE" id="PS50043"/>
    </source>
</evidence>
<gene>
    <name evidence="6" type="ORF">GKZ27_04075</name>
</gene>
<dbReference type="PANTHER" id="PTHR44688:SF16">
    <property type="entry name" value="DNA-BINDING TRANSCRIPTIONAL ACTIVATOR DEVR_DOSR"/>
    <property type="match status" value="1"/>
</dbReference>
<keyword evidence="1" id="KW-0805">Transcription regulation</keyword>
<dbReference type="PRINTS" id="PR00038">
    <property type="entry name" value="HTHLUXR"/>
</dbReference>
<organism evidence="6 7">
    <name type="scientific">Adlercreutzia mucosicola</name>
    <dbReference type="NCBI Taxonomy" id="580026"/>
    <lineage>
        <taxon>Bacteria</taxon>
        <taxon>Bacillati</taxon>
        <taxon>Actinomycetota</taxon>
        <taxon>Coriobacteriia</taxon>
        <taxon>Eggerthellales</taxon>
        <taxon>Eggerthellaceae</taxon>
        <taxon>Adlercreutzia</taxon>
    </lineage>
</organism>
<evidence type="ECO:0000313" key="7">
    <source>
        <dbReference type="Proteomes" id="UP000463388"/>
    </source>
</evidence>
<feature type="transmembrane region" description="Helical" evidence="4">
    <location>
        <begin position="139"/>
        <end position="160"/>
    </location>
</feature>
<dbReference type="GO" id="GO:0006355">
    <property type="term" value="P:regulation of DNA-templated transcription"/>
    <property type="evidence" value="ECO:0007669"/>
    <property type="project" value="InterPro"/>
</dbReference>
<sequence length="439" mass="45568">MASIFVIAAGPRLVASFTAKHLAYLSLIGIFIGAFLAVAVPTWAPVGSGITAIAGTFLEIFVYKSLLSLSNVAMRKVFVTATVGGIFTGSVLPFDAPTALFAASVCMALAVALAASHLDPDPATGEGRFALSVHVRRQIILRARPAAGLIVLAFVAHLASANAMPLGPGLTGGAYLAALALLWLSAIAHDDTSHISLIRCLVLISAVVCAMRLSGSFGAEAVAFVETALGIIVWTGIIVVALDLATYAEIPFSTIMGGVYLLLTGPAALIYLVSLAAPSLPAMLSSSLADAVIICLLVFCGLYLLNEQSLDDLFWGAHDDEGKTSNDDEALPATGAGEASATFNNLDLSASPSATASECETVDTIARLAAEAQLTAREQEVLGLLAEGRSAPFIAEYLSIERSTAKTHVARIYAKLGVHTRQELISLVLSAKGLETTER</sequence>
<feature type="transmembrane region" description="Helical" evidence="4">
    <location>
        <begin position="46"/>
        <end position="65"/>
    </location>
</feature>
<protein>
    <recommendedName>
        <fullName evidence="5">HTH luxR-type domain-containing protein</fullName>
    </recommendedName>
</protein>
<feature type="transmembrane region" description="Helical" evidence="4">
    <location>
        <begin position="221"/>
        <end position="245"/>
    </location>
</feature>
<evidence type="ECO:0000256" key="1">
    <source>
        <dbReference type="ARBA" id="ARBA00023015"/>
    </source>
</evidence>
<feature type="transmembrane region" description="Helical" evidence="4">
    <location>
        <begin position="283"/>
        <end position="305"/>
    </location>
</feature>
<dbReference type="CDD" id="cd06170">
    <property type="entry name" value="LuxR_C_like"/>
    <property type="match status" value="1"/>
</dbReference>
<accession>A0A6N8JNN0</accession>
<proteinExistence type="predicted"/>
<dbReference type="Gene3D" id="1.10.10.10">
    <property type="entry name" value="Winged helix-like DNA-binding domain superfamily/Winged helix DNA-binding domain"/>
    <property type="match status" value="1"/>
</dbReference>
<feature type="transmembrane region" description="Helical" evidence="4">
    <location>
        <begin position="21"/>
        <end position="40"/>
    </location>
</feature>
<feature type="transmembrane region" description="Helical" evidence="4">
    <location>
        <begin position="166"/>
        <end position="184"/>
    </location>
</feature>
<dbReference type="SUPFAM" id="SSF46894">
    <property type="entry name" value="C-terminal effector domain of the bipartite response regulators"/>
    <property type="match status" value="1"/>
</dbReference>
<keyword evidence="4" id="KW-0472">Membrane</keyword>
<comment type="caution">
    <text evidence="6">The sequence shown here is derived from an EMBL/GenBank/DDBJ whole genome shotgun (WGS) entry which is preliminary data.</text>
</comment>
<dbReference type="GO" id="GO:0003677">
    <property type="term" value="F:DNA binding"/>
    <property type="evidence" value="ECO:0007669"/>
    <property type="project" value="UniProtKB-KW"/>
</dbReference>
<feature type="transmembrane region" description="Helical" evidence="4">
    <location>
        <begin position="77"/>
        <end position="94"/>
    </location>
</feature>
<dbReference type="Pfam" id="PF00196">
    <property type="entry name" value="GerE"/>
    <property type="match status" value="1"/>
</dbReference>
<feature type="transmembrane region" description="Helical" evidence="4">
    <location>
        <begin position="257"/>
        <end position="277"/>
    </location>
</feature>
<keyword evidence="3" id="KW-0804">Transcription</keyword>
<feature type="transmembrane region" description="Helical" evidence="4">
    <location>
        <begin position="196"/>
        <end position="215"/>
    </location>
</feature>
<dbReference type="InterPro" id="IPR000792">
    <property type="entry name" value="Tscrpt_reg_LuxR_C"/>
</dbReference>
<dbReference type="OrthoDB" id="3171335at2"/>
<dbReference type="PROSITE" id="PS50043">
    <property type="entry name" value="HTH_LUXR_2"/>
    <property type="match status" value="1"/>
</dbReference>
<keyword evidence="4" id="KW-0812">Transmembrane</keyword>
<feature type="transmembrane region" description="Helical" evidence="4">
    <location>
        <begin position="100"/>
        <end position="118"/>
    </location>
</feature>
<evidence type="ECO:0000256" key="3">
    <source>
        <dbReference type="ARBA" id="ARBA00023163"/>
    </source>
</evidence>
<dbReference type="Proteomes" id="UP000463388">
    <property type="component" value="Unassembled WGS sequence"/>
</dbReference>